<proteinExistence type="predicted"/>
<sequence length="51" mass="5324">MILPAGDSAVTGASIVDEVPAGSNWGYDCDTVVNYVKKHTFVVVDPTTPEG</sequence>
<dbReference type="EMBL" id="AAYI02000004">
    <property type="protein sequence ID" value="EDN80980.1"/>
    <property type="molecule type" value="Genomic_DNA"/>
</dbReference>
<evidence type="ECO:0000313" key="2">
    <source>
        <dbReference type="Proteomes" id="UP000003553"/>
    </source>
</evidence>
<keyword evidence="2" id="KW-1185">Reference proteome</keyword>
<protein>
    <submittedName>
        <fullName evidence="1">Uncharacterized protein</fullName>
    </submittedName>
</protein>
<organism evidence="1 2">
    <name type="scientific">Schaalia dentiphila ATCC 17982</name>
    <dbReference type="NCBI Taxonomy" id="411466"/>
    <lineage>
        <taxon>Bacteria</taxon>
        <taxon>Bacillati</taxon>
        <taxon>Actinomycetota</taxon>
        <taxon>Actinomycetes</taxon>
        <taxon>Actinomycetales</taxon>
        <taxon>Actinomycetaceae</taxon>
        <taxon>Schaalia</taxon>
        <taxon>Schaalia dentiphila</taxon>
    </lineage>
</organism>
<dbReference type="AlphaFoldDB" id="A7BCQ6"/>
<reference evidence="1" key="1">
    <citation type="submission" date="2007-04" db="EMBL/GenBank/DDBJ databases">
        <authorList>
            <person name="Fulton L."/>
            <person name="Clifton S."/>
            <person name="Fulton B."/>
            <person name="Xu J."/>
            <person name="Minx P."/>
            <person name="Pepin K.H."/>
            <person name="Johnson M."/>
            <person name="Thiruvilangam P."/>
            <person name="Bhonagiri V."/>
            <person name="Nash W.E."/>
            <person name="Mardis E.R."/>
            <person name="Wilson R.K."/>
        </authorList>
    </citation>
    <scope>NUCLEOTIDE SEQUENCE [LARGE SCALE GENOMIC DNA]</scope>
    <source>
        <strain evidence="1">ATCC 17982</strain>
    </source>
</reference>
<dbReference type="Proteomes" id="UP000003553">
    <property type="component" value="Unassembled WGS sequence"/>
</dbReference>
<dbReference type="HOGENOM" id="CLU_3094695_0_0_11"/>
<reference evidence="1" key="2">
    <citation type="submission" date="2015-05" db="EMBL/GenBank/DDBJ databases">
        <title>Draft genome sequence of Actinomyces odontolyticus (ATCC 17982).</title>
        <authorList>
            <person name="Sudarsanam P."/>
            <person name="Ley R."/>
            <person name="Guruge J."/>
            <person name="Turnbaugh P.J."/>
            <person name="Mahowald M."/>
            <person name="Liep D."/>
            <person name="Gordon J."/>
        </authorList>
    </citation>
    <scope>NUCLEOTIDE SEQUENCE</scope>
    <source>
        <strain evidence="1">ATCC 17982</strain>
    </source>
</reference>
<evidence type="ECO:0000313" key="1">
    <source>
        <dbReference type="EMBL" id="EDN80980.1"/>
    </source>
</evidence>
<gene>
    <name evidence="1" type="ORF">ACTODO_01437</name>
</gene>
<dbReference type="RefSeq" id="WP_003792558.1">
    <property type="nucleotide sequence ID" value="NZ_DS264586.1"/>
</dbReference>
<name>A7BCQ6_9ACTO</name>
<comment type="caution">
    <text evidence="1">The sequence shown here is derived from an EMBL/GenBank/DDBJ whole genome shotgun (WGS) entry which is preliminary data.</text>
</comment>
<accession>A7BCQ6</accession>